<accession>A0ABP7ISD1</accession>
<feature type="transmembrane region" description="Helical" evidence="1">
    <location>
        <begin position="84"/>
        <end position="101"/>
    </location>
</feature>
<comment type="caution">
    <text evidence="3">The sequence shown here is derived from an EMBL/GenBank/DDBJ whole genome shotgun (WGS) entry which is preliminary data.</text>
</comment>
<sequence length="162" mass="16833">MFDTINGLPIHPLVVHAVVVMLPLAILGTLAISAVPRWRLRYGPLVVGAALVATVLVPVATSSGEELEKRVGDPGEHAELGDQLIWFAIPLLVLAAALVWVEWRAHRTPADAQDASTVPRAVVNGVVALAVVASLAAGVQVFRVGDSGARAAWGGTTSEAGR</sequence>
<evidence type="ECO:0000313" key="4">
    <source>
        <dbReference type="Proteomes" id="UP001501821"/>
    </source>
</evidence>
<keyword evidence="1" id="KW-0472">Membrane</keyword>
<keyword evidence="1" id="KW-0812">Transmembrane</keyword>
<organism evidence="3 4">
    <name type="scientific">Nocardioides panacisoli</name>
    <dbReference type="NCBI Taxonomy" id="627624"/>
    <lineage>
        <taxon>Bacteria</taxon>
        <taxon>Bacillati</taxon>
        <taxon>Actinomycetota</taxon>
        <taxon>Actinomycetes</taxon>
        <taxon>Propionibacteriales</taxon>
        <taxon>Nocardioidaceae</taxon>
        <taxon>Nocardioides</taxon>
    </lineage>
</organism>
<name>A0ABP7ISD1_9ACTN</name>
<dbReference type="InterPro" id="IPR019251">
    <property type="entry name" value="DUF2231_TM"/>
</dbReference>
<dbReference type="RefSeq" id="WP_344776624.1">
    <property type="nucleotide sequence ID" value="NZ_BAABAH010000010.1"/>
</dbReference>
<proteinExistence type="predicted"/>
<keyword evidence="1" id="KW-1133">Transmembrane helix</keyword>
<evidence type="ECO:0000256" key="1">
    <source>
        <dbReference type="SAM" id="Phobius"/>
    </source>
</evidence>
<dbReference type="Pfam" id="PF09990">
    <property type="entry name" value="DUF2231"/>
    <property type="match status" value="1"/>
</dbReference>
<feature type="domain" description="DUF2231" evidence="2">
    <location>
        <begin position="7"/>
        <end position="154"/>
    </location>
</feature>
<gene>
    <name evidence="3" type="ORF">GCM10022242_28830</name>
</gene>
<feature type="transmembrane region" description="Helical" evidence="1">
    <location>
        <begin position="13"/>
        <end position="35"/>
    </location>
</feature>
<feature type="transmembrane region" description="Helical" evidence="1">
    <location>
        <begin position="121"/>
        <end position="142"/>
    </location>
</feature>
<dbReference type="Proteomes" id="UP001501821">
    <property type="component" value="Unassembled WGS sequence"/>
</dbReference>
<evidence type="ECO:0000259" key="2">
    <source>
        <dbReference type="Pfam" id="PF09990"/>
    </source>
</evidence>
<protein>
    <recommendedName>
        <fullName evidence="2">DUF2231 domain-containing protein</fullName>
    </recommendedName>
</protein>
<reference evidence="4" key="1">
    <citation type="journal article" date="2019" name="Int. J. Syst. Evol. Microbiol.">
        <title>The Global Catalogue of Microorganisms (GCM) 10K type strain sequencing project: providing services to taxonomists for standard genome sequencing and annotation.</title>
        <authorList>
            <consortium name="The Broad Institute Genomics Platform"/>
            <consortium name="The Broad Institute Genome Sequencing Center for Infectious Disease"/>
            <person name="Wu L."/>
            <person name="Ma J."/>
        </authorList>
    </citation>
    <scope>NUCLEOTIDE SEQUENCE [LARGE SCALE GENOMIC DNA]</scope>
    <source>
        <strain evidence="4">JCM 16953</strain>
    </source>
</reference>
<evidence type="ECO:0000313" key="3">
    <source>
        <dbReference type="EMBL" id="GAA3825719.1"/>
    </source>
</evidence>
<dbReference type="EMBL" id="BAABAH010000010">
    <property type="protein sequence ID" value="GAA3825719.1"/>
    <property type="molecule type" value="Genomic_DNA"/>
</dbReference>
<feature type="transmembrane region" description="Helical" evidence="1">
    <location>
        <begin position="42"/>
        <end position="64"/>
    </location>
</feature>
<keyword evidence="4" id="KW-1185">Reference proteome</keyword>